<dbReference type="InterPro" id="IPR040676">
    <property type="entry name" value="DUF5641"/>
</dbReference>
<reference evidence="4" key="1">
    <citation type="submission" date="2016-06" db="UniProtKB">
        <authorList>
            <consortium name="WormBaseParasite"/>
        </authorList>
    </citation>
    <scope>IDENTIFICATION</scope>
</reference>
<dbReference type="PANTHER" id="PTHR47331:SF1">
    <property type="entry name" value="GAG-LIKE PROTEIN"/>
    <property type="match status" value="1"/>
</dbReference>
<feature type="domain" description="DUF5641" evidence="1">
    <location>
        <begin position="193"/>
        <end position="269"/>
    </location>
</feature>
<gene>
    <name evidence="2" type="ORF">ECPE_LOCUS8340</name>
</gene>
<evidence type="ECO:0000259" key="1">
    <source>
        <dbReference type="Pfam" id="PF18701"/>
    </source>
</evidence>
<organism evidence="4">
    <name type="scientific">Echinostoma caproni</name>
    <dbReference type="NCBI Taxonomy" id="27848"/>
    <lineage>
        <taxon>Eukaryota</taxon>
        <taxon>Metazoa</taxon>
        <taxon>Spiralia</taxon>
        <taxon>Lophotrochozoa</taxon>
        <taxon>Platyhelminthes</taxon>
        <taxon>Trematoda</taxon>
        <taxon>Digenea</taxon>
        <taxon>Plagiorchiida</taxon>
        <taxon>Echinostomata</taxon>
        <taxon>Echinostomatoidea</taxon>
        <taxon>Echinostomatidae</taxon>
        <taxon>Echinostoma</taxon>
    </lineage>
</organism>
<dbReference type="Proteomes" id="UP000272942">
    <property type="component" value="Unassembled WGS sequence"/>
</dbReference>
<dbReference type="AlphaFoldDB" id="A0A183AN05"/>
<dbReference type="PANTHER" id="PTHR47331">
    <property type="entry name" value="PHD-TYPE DOMAIN-CONTAINING PROTEIN"/>
    <property type="match status" value="1"/>
</dbReference>
<name>A0A183AN05_9TREM</name>
<protein>
    <submittedName>
        <fullName evidence="4">DUF5641 domain-containing protein</fullName>
    </submittedName>
</protein>
<sequence length="269" mass="30830">MKLVNCLAADDSNLMHQVMRMYDEEFTDAQLLDQGVSVDDTEAIAILESSTIFVNGHFVVPLPWKKSVNTGMGNYASVLSRLNSLKRRLINDEAPRFRYVQTMKTTIEKGYAVPVPGEQLHCDFHPRWYLPHHAVLNPKKPEKLRIFLGYASKHKGQSLNDMLYQGLDTTVNLVGIHVRFRKECVAVTADIEEMFIQRRWMREYTPTLQMRQKWLSKHRNFKSGDIVLMASEITTRGKWPMGIINAVETDGDGLVRMAVVHTVGGKIRR</sequence>
<proteinExistence type="predicted"/>
<keyword evidence="3" id="KW-1185">Reference proteome</keyword>
<accession>A0A183AN05</accession>
<dbReference type="OrthoDB" id="8194935at2759"/>
<evidence type="ECO:0000313" key="3">
    <source>
        <dbReference type="Proteomes" id="UP000272942"/>
    </source>
</evidence>
<dbReference type="EMBL" id="UZAN01045845">
    <property type="protein sequence ID" value="VDP83295.1"/>
    <property type="molecule type" value="Genomic_DNA"/>
</dbReference>
<dbReference type="Pfam" id="PF18701">
    <property type="entry name" value="DUF5641"/>
    <property type="match status" value="1"/>
</dbReference>
<dbReference type="WBParaSite" id="ECPE_0000836601-mRNA-1">
    <property type="protein sequence ID" value="ECPE_0000836601-mRNA-1"/>
    <property type="gene ID" value="ECPE_0000836601"/>
</dbReference>
<evidence type="ECO:0000313" key="4">
    <source>
        <dbReference type="WBParaSite" id="ECPE_0000836601-mRNA-1"/>
    </source>
</evidence>
<reference evidence="2 3" key="2">
    <citation type="submission" date="2018-11" db="EMBL/GenBank/DDBJ databases">
        <authorList>
            <consortium name="Pathogen Informatics"/>
        </authorList>
    </citation>
    <scope>NUCLEOTIDE SEQUENCE [LARGE SCALE GENOMIC DNA]</scope>
    <source>
        <strain evidence="2 3">Egypt</strain>
    </source>
</reference>
<evidence type="ECO:0000313" key="2">
    <source>
        <dbReference type="EMBL" id="VDP83295.1"/>
    </source>
</evidence>